<keyword evidence="2" id="KW-1185">Reference proteome</keyword>
<comment type="caution">
    <text evidence="1">The sequence shown here is derived from an EMBL/GenBank/DDBJ whole genome shotgun (WGS) entry which is preliminary data.</text>
</comment>
<accession>A0ABV2SF87</accession>
<dbReference type="RefSeq" id="WP_354010771.1">
    <property type="nucleotide sequence ID" value="NZ_JBEWTA010000001.1"/>
</dbReference>
<name>A0ABV2SF87_9GAMM</name>
<protein>
    <submittedName>
        <fullName evidence="1">Uncharacterized protein</fullName>
    </submittedName>
</protein>
<dbReference type="Proteomes" id="UP001549366">
    <property type="component" value="Unassembled WGS sequence"/>
</dbReference>
<reference evidence="1 2" key="1">
    <citation type="submission" date="2024-06" db="EMBL/GenBank/DDBJ databases">
        <title>Genomic Encyclopedia of Type Strains, Phase V (KMG-V): Genome sequencing to study the core and pangenomes of soil and plant-associated prokaryotes.</title>
        <authorList>
            <person name="Whitman W."/>
        </authorList>
    </citation>
    <scope>NUCLEOTIDE SEQUENCE [LARGE SCALE GENOMIC DNA]</scope>
    <source>
        <strain evidence="1 2">NE40</strain>
    </source>
</reference>
<dbReference type="EMBL" id="JBEWTB010000002">
    <property type="protein sequence ID" value="MET4756429.1"/>
    <property type="molecule type" value="Genomic_DNA"/>
</dbReference>
<evidence type="ECO:0000313" key="2">
    <source>
        <dbReference type="Proteomes" id="UP001549366"/>
    </source>
</evidence>
<proteinExistence type="predicted"/>
<organism evidence="1 2">
    <name type="scientific">Endozoicomonas lisbonensis</name>
    <dbReference type="NCBI Taxonomy" id="3120522"/>
    <lineage>
        <taxon>Bacteria</taxon>
        <taxon>Pseudomonadati</taxon>
        <taxon>Pseudomonadota</taxon>
        <taxon>Gammaproteobacteria</taxon>
        <taxon>Oceanospirillales</taxon>
        <taxon>Endozoicomonadaceae</taxon>
        <taxon>Endozoicomonas</taxon>
    </lineage>
</organism>
<gene>
    <name evidence="1" type="ORF">V5J35_001621</name>
</gene>
<sequence>MKRFRRYALLASGVAKNESVYYCEHFFVTFGDEKMFHSLKAVYACLSVLPVMLGDSHNRNATGAAG</sequence>
<evidence type="ECO:0000313" key="1">
    <source>
        <dbReference type="EMBL" id="MET4756429.1"/>
    </source>
</evidence>